<dbReference type="GO" id="GO:0008168">
    <property type="term" value="F:methyltransferase activity"/>
    <property type="evidence" value="ECO:0007669"/>
    <property type="project" value="UniProtKB-KW"/>
</dbReference>
<sequence length="212" mass="23017">MRVFSAETRRQAAAFDAIGERYDDVFPHKSGQIIATQWVIDRLAPGARVLDLGCGTGVPTAGMLAETGLEVVGVDVSTEMLALARRNVPTGRFVAMDLMELDGSLGEFDGVCAFFSLLMLRKEDIPRVLRRTKALLRPGAVVAIGMVEGDFDYAPLSFLGQEVAVTAFPRVDLESVIRAEGLHVLEVDVEEFEPASADVPAERQIFLYCSAP</sequence>
<evidence type="ECO:0000256" key="2">
    <source>
        <dbReference type="ARBA" id="ARBA00022679"/>
    </source>
</evidence>
<name>A0A6J4IAU6_9ACTN</name>
<organism evidence="4">
    <name type="scientific">uncultured Mycobacteriales bacterium</name>
    <dbReference type="NCBI Taxonomy" id="581187"/>
    <lineage>
        <taxon>Bacteria</taxon>
        <taxon>Bacillati</taxon>
        <taxon>Actinomycetota</taxon>
        <taxon>Actinomycetes</taxon>
        <taxon>Mycobacteriales</taxon>
        <taxon>environmental samples</taxon>
    </lineage>
</organism>
<dbReference type="PANTHER" id="PTHR43861">
    <property type="entry name" value="TRANS-ACONITATE 2-METHYLTRANSFERASE-RELATED"/>
    <property type="match status" value="1"/>
</dbReference>
<gene>
    <name evidence="4" type="ORF">AVDCRST_MAG41-1696</name>
</gene>
<dbReference type="InterPro" id="IPR041698">
    <property type="entry name" value="Methyltransf_25"/>
</dbReference>
<accession>A0A6J4IAU6</accession>
<feature type="domain" description="Methyltransferase" evidence="3">
    <location>
        <begin position="49"/>
        <end position="139"/>
    </location>
</feature>
<dbReference type="PANTHER" id="PTHR43861:SF1">
    <property type="entry name" value="TRANS-ACONITATE 2-METHYLTRANSFERASE"/>
    <property type="match status" value="1"/>
</dbReference>
<dbReference type="Gene3D" id="3.40.50.150">
    <property type="entry name" value="Vaccinia Virus protein VP39"/>
    <property type="match status" value="1"/>
</dbReference>
<dbReference type="SUPFAM" id="SSF53335">
    <property type="entry name" value="S-adenosyl-L-methionine-dependent methyltransferases"/>
    <property type="match status" value="1"/>
</dbReference>
<evidence type="ECO:0000259" key="3">
    <source>
        <dbReference type="Pfam" id="PF13649"/>
    </source>
</evidence>
<keyword evidence="1 4" id="KW-0489">Methyltransferase</keyword>
<dbReference type="Pfam" id="PF13649">
    <property type="entry name" value="Methyltransf_25"/>
    <property type="match status" value="1"/>
</dbReference>
<dbReference type="AlphaFoldDB" id="A0A6J4IAU6"/>
<dbReference type="CDD" id="cd02440">
    <property type="entry name" value="AdoMet_MTases"/>
    <property type="match status" value="1"/>
</dbReference>
<dbReference type="EMBL" id="CADCTP010000156">
    <property type="protein sequence ID" value="CAA9245903.1"/>
    <property type="molecule type" value="Genomic_DNA"/>
</dbReference>
<dbReference type="GO" id="GO:0032259">
    <property type="term" value="P:methylation"/>
    <property type="evidence" value="ECO:0007669"/>
    <property type="project" value="UniProtKB-KW"/>
</dbReference>
<dbReference type="InterPro" id="IPR029063">
    <property type="entry name" value="SAM-dependent_MTases_sf"/>
</dbReference>
<protein>
    <submittedName>
        <fullName evidence="4">SAM-dependent methyltransferase</fullName>
    </submittedName>
</protein>
<keyword evidence="2 4" id="KW-0808">Transferase</keyword>
<reference evidence="4" key="1">
    <citation type="submission" date="2020-02" db="EMBL/GenBank/DDBJ databases">
        <authorList>
            <person name="Meier V. D."/>
        </authorList>
    </citation>
    <scope>NUCLEOTIDE SEQUENCE</scope>
    <source>
        <strain evidence="4">AVDCRST_MAG41</strain>
    </source>
</reference>
<evidence type="ECO:0000256" key="1">
    <source>
        <dbReference type="ARBA" id="ARBA00022603"/>
    </source>
</evidence>
<proteinExistence type="predicted"/>
<evidence type="ECO:0000313" key="4">
    <source>
        <dbReference type="EMBL" id="CAA9245903.1"/>
    </source>
</evidence>